<reference evidence="2" key="2">
    <citation type="submission" date="2023-04" db="EMBL/GenBank/DDBJ databases">
        <authorList>
            <person name="Bu L."/>
            <person name="Lu L."/>
            <person name="Laidemitt M.R."/>
            <person name="Zhang S.M."/>
            <person name="Mutuku M."/>
            <person name="Mkoji G."/>
            <person name="Steinauer M."/>
            <person name="Loker E.S."/>
        </authorList>
    </citation>
    <scope>NUCLEOTIDE SEQUENCE</scope>
    <source>
        <strain evidence="2">KasaAsao</strain>
        <tissue evidence="2">Whole Snail</tissue>
    </source>
</reference>
<proteinExistence type="predicted"/>
<keyword evidence="3" id="KW-1185">Reference proteome</keyword>
<protein>
    <submittedName>
        <fullName evidence="2">Uncharacterized protein</fullName>
    </submittedName>
</protein>
<evidence type="ECO:0000313" key="2">
    <source>
        <dbReference type="EMBL" id="KAK0067646.1"/>
    </source>
</evidence>
<dbReference type="Proteomes" id="UP001233172">
    <property type="component" value="Unassembled WGS sequence"/>
</dbReference>
<evidence type="ECO:0000313" key="3">
    <source>
        <dbReference type="Proteomes" id="UP001233172"/>
    </source>
</evidence>
<reference evidence="2" key="1">
    <citation type="journal article" date="2023" name="PLoS Negl. Trop. Dis.">
        <title>A genome sequence for Biomphalaria pfeifferi, the major vector snail for the human-infecting parasite Schistosoma mansoni.</title>
        <authorList>
            <person name="Bu L."/>
            <person name="Lu L."/>
            <person name="Laidemitt M.R."/>
            <person name="Zhang S.M."/>
            <person name="Mutuku M."/>
            <person name="Mkoji G."/>
            <person name="Steinauer M."/>
            <person name="Loker E.S."/>
        </authorList>
    </citation>
    <scope>NUCLEOTIDE SEQUENCE</scope>
    <source>
        <strain evidence="2">KasaAsao</strain>
    </source>
</reference>
<feature type="region of interest" description="Disordered" evidence="1">
    <location>
        <begin position="1"/>
        <end position="20"/>
    </location>
</feature>
<feature type="compositionally biased region" description="Polar residues" evidence="1">
    <location>
        <begin position="9"/>
        <end position="20"/>
    </location>
</feature>
<comment type="caution">
    <text evidence="2">The sequence shown here is derived from an EMBL/GenBank/DDBJ whole genome shotgun (WGS) entry which is preliminary data.</text>
</comment>
<gene>
    <name evidence="2" type="ORF">Bpfe_003153</name>
</gene>
<evidence type="ECO:0000256" key="1">
    <source>
        <dbReference type="SAM" id="MobiDB-lite"/>
    </source>
</evidence>
<dbReference type="AlphaFoldDB" id="A0AAD8C709"/>
<sequence length="202" mass="22688">MKNKMGKVTTHQCYSPPTSVTHHPPVLLTTQQWYSPPTSVTHHPPIYSPPTSGTHHPTVVLTTQQCIGTTQTHIDTSKFYKSRLESGEHHQVLQIAVGKWRTPPSSTNRGWKVANTTKFYKSRLESGEHHQSSTNRGWKVANTTKVLQIAVGKWRTPPRSTIRGWKVANATTFYNPRLESGEHHASNITSTFQIVEDSEDAT</sequence>
<dbReference type="EMBL" id="JASAOG010000007">
    <property type="protein sequence ID" value="KAK0067646.1"/>
    <property type="molecule type" value="Genomic_DNA"/>
</dbReference>
<accession>A0AAD8C709</accession>
<organism evidence="2 3">
    <name type="scientific">Biomphalaria pfeifferi</name>
    <name type="common">Bloodfluke planorb</name>
    <name type="synonym">Freshwater snail</name>
    <dbReference type="NCBI Taxonomy" id="112525"/>
    <lineage>
        <taxon>Eukaryota</taxon>
        <taxon>Metazoa</taxon>
        <taxon>Spiralia</taxon>
        <taxon>Lophotrochozoa</taxon>
        <taxon>Mollusca</taxon>
        <taxon>Gastropoda</taxon>
        <taxon>Heterobranchia</taxon>
        <taxon>Euthyneura</taxon>
        <taxon>Panpulmonata</taxon>
        <taxon>Hygrophila</taxon>
        <taxon>Lymnaeoidea</taxon>
        <taxon>Planorbidae</taxon>
        <taxon>Biomphalaria</taxon>
    </lineage>
</organism>
<name>A0AAD8C709_BIOPF</name>